<dbReference type="AlphaFoldDB" id="A0A141SD80"/>
<accession>A0A141SD80</accession>
<dbReference type="InterPro" id="IPR026593">
    <property type="entry name" value="SecY"/>
</dbReference>
<feature type="transmembrane region" description="Helical" evidence="14">
    <location>
        <begin position="290"/>
        <end position="312"/>
    </location>
</feature>
<feature type="transmembrane region" description="Helical" evidence="14">
    <location>
        <begin position="167"/>
        <end position="185"/>
    </location>
</feature>
<keyword evidence="6 14" id="KW-1133">Transmembrane helix</keyword>
<evidence type="ECO:0000256" key="5">
    <source>
        <dbReference type="ARBA" id="ARBA00022927"/>
    </source>
</evidence>
<feature type="transmembrane region" description="Helical" evidence="14">
    <location>
        <begin position="197"/>
        <end position="217"/>
    </location>
</feature>
<dbReference type="SUPFAM" id="SSF103491">
    <property type="entry name" value="Preprotein translocase SecY subunit"/>
    <property type="match status" value="1"/>
</dbReference>
<evidence type="ECO:0000256" key="11">
    <source>
        <dbReference type="ARBA" id="ARBA00062357"/>
    </source>
</evidence>
<dbReference type="PANTHER" id="PTHR10906">
    <property type="entry name" value="SECY/SEC61-ALPHA FAMILY MEMBER"/>
    <property type="match status" value="1"/>
</dbReference>
<organism evidence="15">
    <name type="scientific">Sporolithon durum</name>
    <dbReference type="NCBI Taxonomy" id="48970"/>
    <lineage>
        <taxon>Eukaryota</taxon>
        <taxon>Rhodophyta</taxon>
        <taxon>Florideophyceae</taxon>
        <taxon>Corallinophycidae</taxon>
        <taxon>Sporolithales</taxon>
        <taxon>Sporolithaceae</taxon>
        <taxon>Sporolithon</taxon>
    </lineage>
</organism>
<dbReference type="InterPro" id="IPR030659">
    <property type="entry name" value="SecY_CS"/>
</dbReference>
<geneLocation type="plastid" evidence="15"/>
<dbReference type="InterPro" id="IPR002208">
    <property type="entry name" value="SecY/SEC61-alpha"/>
</dbReference>
<keyword evidence="15" id="KW-0934">Plastid</keyword>
<proteinExistence type="inferred from homology"/>
<dbReference type="FunFam" id="1.10.3370.10:FF:000001">
    <property type="entry name" value="Preprotein translocase subunit SecY"/>
    <property type="match status" value="1"/>
</dbReference>
<dbReference type="Gene3D" id="1.10.3370.10">
    <property type="entry name" value="SecY subunit domain"/>
    <property type="match status" value="1"/>
</dbReference>
<feature type="transmembrane region" description="Helical" evidence="14">
    <location>
        <begin position="251"/>
        <end position="270"/>
    </location>
</feature>
<name>A0A141SD80_9FLOR</name>
<feature type="transmembrane region" description="Helical" evidence="14">
    <location>
        <begin position="348"/>
        <end position="366"/>
    </location>
</feature>
<keyword evidence="8 14" id="KW-0472">Membrane</keyword>
<protein>
    <recommendedName>
        <fullName evidence="9">Protein translocase subunit SecY</fullName>
    </recommendedName>
</protein>
<evidence type="ECO:0000256" key="8">
    <source>
        <dbReference type="ARBA" id="ARBA00023136"/>
    </source>
</evidence>
<dbReference type="GeneID" id="27215723"/>
<dbReference type="PRINTS" id="PR00303">
    <property type="entry name" value="SECYTRNLCASE"/>
</dbReference>
<keyword evidence="3 12" id="KW-0813">Transport</keyword>
<evidence type="ECO:0000256" key="4">
    <source>
        <dbReference type="ARBA" id="ARBA00022692"/>
    </source>
</evidence>
<gene>
    <name evidence="15" type="primary">secY</name>
    <name evidence="15" type="ORF">Sdur_219</name>
</gene>
<evidence type="ECO:0000256" key="13">
    <source>
        <dbReference type="RuleBase" id="RU004349"/>
    </source>
</evidence>
<sequence>MEKQNILSQKLSITLIILILARLGIFIPIPGIDHDTLYSNIAQNSLINFLNIFSGGGLSTIGIFALGIVPYINSTIVIQLLTKTIPYLEKLQQEEGEIGRQKITQLTRYLTVIWAIIQSIAIAAWIKPYVFIWNLNFIIDCLLTLTTGSLIIMWFSELITEYGIGNGSSLLIFQNIISGIPKKIYTYSSEIYKTESLIQILALSILFILMLVITILIQEGKRKVIIISARQLNKNKRLNSKSYIPLKINQGGVMPIVFASAAMTIPSYLLKTTKNIIIVKIIQTFTPGGHLYIITYGLLIIIFSYFYSSLALNPEDIAKNLKKMGASLPGIRPGINTSIHLKNILNKLTFFGSIFLFSVALIPSVITKVTNIQTFRGLGATSLLILVGVAIDTAKQVQTYIISQQYNKMIQ</sequence>
<evidence type="ECO:0000256" key="6">
    <source>
        <dbReference type="ARBA" id="ARBA00022989"/>
    </source>
</evidence>
<dbReference type="Pfam" id="PF00344">
    <property type="entry name" value="SecY"/>
    <property type="match status" value="1"/>
</dbReference>
<feature type="transmembrane region" description="Helical" evidence="14">
    <location>
        <begin position="372"/>
        <end position="391"/>
    </location>
</feature>
<keyword evidence="5 12" id="KW-0653">Protein transport</keyword>
<dbReference type="NCBIfam" id="TIGR00967">
    <property type="entry name" value="3a0501s007"/>
    <property type="match status" value="1"/>
</dbReference>
<evidence type="ECO:0000256" key="1">
    <source>
        <dbReference type="ARBA" id="ARBA00004141"/>
    </source>
</evidence>
<feature type="transmembrane region" description="Helical" evidence="14">
    <location>
        <begin position="12"/>
        <end position="32"/>
    </location>
</feature>
<dbReference type="PROSITE" id="PS00756">
    <property type="entry name" value="SECY_2"/>
    <property type="match status" value="1"/>
</dbReference>
<dbReference type="GO" id="GO:0016020">
    <property type="term" value="C:membrane"/>
    <property type="evidence" value="ECO:0007669"/>
    <property type="project" value="UniProtKB-SubCell"/>
</dbReference>
<dbReference type="EMBL" id="KT266785">
    <property type="protein sequence ID" value="AMK96248.1"/>
    <property type="molecule type" value="Genomic_DNA"/>
</dbReference>
<keyword evidence="4 12" id="KW-0812">Transmembrane</keyword>
<comment type="subcellular location">
    <subcellularLocation>
        <location evidence="1 12">Membrane</location>
        <topology evidence="1 12">Multi-pass membrane protein</topology>
    </subcellularLocation>
</comment>
<evidence type="ECO:0000256" key="12">
    <source>
        <dbReference type="RuleBase" id="RU003484"/>
    </source>
</evidence>
<comment type="similarity">
    <text evidence="2 13">Belongs to the SecY/SEC61-alpha family.</text>
</comment>
<feature type="transmembrane region" description="Helical" evidence="14">
    <location>
        <begin position="52"/>
        <end position="73"/>
    </location>
</feature>
<dbReference type="HAMAP" id="MF_01465">
    <property type="entry name" value="SecY"/>
    <property type="match status" value="1"/>
</dbReference>
<keyword evidence="7 12" id="KW-0811">Translocation</keyword>
<comment type="function">
    <text evidence="10">The central subunit of the protein translocation channel SecYE. Consists of two halves formed by TMs 1-5 and 6-10. These two domains form a lateral gate at the front which open onto the bilayer between TMs 2 and 7, and are clamped together by SecE at the back. The channel is closed by both a pore ring composed of hydrophobic SecY resides and a short helix (helix 2A) on the extracellular side of the membrane which forms a plug.</text>
</comment>
<comment type="subunit">
    <text evidence="11">Component of the plastid Sec protein translocase complex, which is composed of at least SecY, SecE and SecG.</text>
</comment>
<reference evidence="15" key="1">
    <citation type="submission" date="2015-07" db="EMBL/GenBank/DDBJ databases">
        <title>Reconstructing the complex evolutionary history of mobile plasmids in red algal genomes.</title>
        <authorList>
            <person name="Lee J."/>
            <person name="Kim K.M."/>
            <person name="Yang E.C."/>
            <person name="Miller K.A."/>
            <person name="Boo S.M."/>
            <person name="Bhattacharya D."/>
            <person name="Yoon H.S."/>
        </authorList>
    </citation>
    <scope>NUCLEOTIDE SEQUENCE</scope>
</reference>
<evidence type="ECO:0000256" key="3">
    <source>
        <dbReference type="ARBA" id="ARBA00022448"/>
    </source>
</evidence>
<dbReference type="RefSeq" id="YP_009244006.1">
    <property type="nucleotide sequence ID" value="NC_029857.1"/>
</dbReference>
<evidence type="ECO:0000256" key="10">
    <source>
        <dbReference type="ARBA" id="ARBA00055151"/>
    </source>
</evidence>
<evidence type="ECO:0000313" key="15">
    <source>
        <dbReference type="EMBL" id="AMK96248.1"/>
    </source>
</evidence>
<evidence type="ECO:0000256" key="14">
    <source>
        <dbReference type="SAM" id="Phobius"/>
    </source>
</evidence>
<feature type="transmembrane region" description="Helical" evidence="14">
    <location>
        <begin position="132"/>
        <end position="155"/>
    </location>
</feature>
<evidence type="ECO:0000256" key="7">
    <source>
        <dbReference type="ARBA" id="ARBA00023010"/>
    </source>
</evidence>
<evidence type="ECO:0000256" key="2">
    <source>
        <dbReference type="ARBA" id="ARBA00005751"/>
    </source>
</evidence>
<dbReference type="PROSITE" id="PS00755">
    <property type="entry name" value="SECY_1"/>
    <property type="match status" value="1"/>
</dbReference>
<evidence type="ECO:0000256" key="9">
    <source>
        <dbReference type="ARBA" id="ARBA00039733"/>
    </source>
</evidence>
<dbReference type="GO" id="GO:0015031">
    <property type="term" value="P:protein transport"/>
    <property type="evidence" value="ECO:0007669"/>
    <property type="project" value="UniProtKB-KW"/>
</dbReference>
<dbReference type="InterPro" id="IPR023201">
    <property type="entry name" value="SecY_dom_sf"/>
</dbReference>
<dbReference type="PIRSF" id="PIRSF004557">
    <property type="entry name" value="SecY"/>
    <property type="match status" value="1"/>
</dbReference>
<feature type="transmembrane region" description="Helical" evidence="14">
    <location>
        <begin position="109"/>
        <end position="126"/>
    </location>
</feature>